<feature type="domain" description="Bulb-type lectin" evidence="9">
    <location>
        <begin position="23"/>
        <end position="147"/>
    </location>
</feature>
<dbReference type="AlphaFoldDB" id="A0A6A1URR7"/>
<dbReference type="Pfam" id="PF01453">
    <property type="entry name" value="B_lectin"/>
    <property type="match status" value="1"/>
</dbReference>
<dbReference type="SMART" id="SM00108">
    <property type="entry name" value="B_lectin"/>
    <property type="match status" value="1"/>
</dbReference>
<feature type="chain" id="PRO_5025478783" evidence="8">
    <location>
        <begin position="21"/>
        <end position="425"/>
    </location>
</feature>
<dbReference type="PANTHER" id="PTHR47974">
    <property type="entry name" value="OS07G0415500 PROTEIN"/>
    <property type="match status" value="1"/>
</dbReference>
<dbReference type="SUPFAM" id="SSF51110">
    <property type="entry name" value="alpha-D-mannose-specific plant lectins"/>
    <property type="match status" value="1"/>
</dbReference>
<evidence type="ECO:0000256" key="8">
    <source>
        <dbReference type="SAM" id="SignalP"/>
    </source>
</evidence>
<keyword evidence="7" id="KW-0325">Glycoprotein</keyword>
<feature type="signal peptide" evidence="8">
    <location>
        <begin position="1"/>
        <end position="20"/>
    </location>
</feature>
<evidence type="ECO:0000256" key="7">
    <source>
        <dbReference type="ARBA" id="ARBA00023180"/>
    </source>
</evidence>
<organism evidence="10 11">
    <name type="scientific">Morella rubra</name>
    <name type="common">Chinese bayberry</name>
    <dbReference type="NCBI Taxonomy" id="262757"/>
    <lineage>
        <taxon>Eukaryota</taxon>
        <taxon>Viridiplantae</taxon>
        <taxon>Streptophyta</taxon>
        <taxon>Embryophyta</taxon>
        <taxon>Tracheophyta</taxon>
        <taxon>Spermatophyta</taxon>
        <taxon>Magnoliopsida</taxon>
        <taxon>eudicotyledons</taxon>
        <taxon>Gunneridae</taxon>
        <taxon>Pentapetalae</taxon>
        <taxon>rosids</taxon>
        <taxon>fabids</taxon>
        <taxon>Fagales</taxon>
        <taxon>Myricaceae</taxon>
        <taxon>Morella</taxon>
    </lineage>
</organism>
<evidence type="ECO:0000256" key="5">
    <source>
        <dbReference type="ARBA" id="ARBA00023136"/>
    </source>
</evidence>
<gene>
    <name evidence="10" type="ORF">CJ030_MR8G018290</name>
</gene>
<keyword evidence="6" id="KW-1015">Disulfide bond</keyword>
<dbReference type="InterPro" id="IPR036426">
    <property type="entry name" value="Bulb-type_lectin_dom_sf"/>
</dbReference>
<evidence type="ECO:0000313" key="10">
    <source>
        <dbReference type="EMBL" id="KAB1202487.1"/>
    </source>
</evidence>
<evidence type="ECO:0000259" key="9">
    <source>
        <dbReference type="PROSITE" id="PS50927"/>
    </source>
</evidence>
<dbReference type="Gene3D" id="1.10.510.10">
    <property type="entry name" value="Transferase(Phosphotransferase) domain 1"/>
    <property type="match status" value="1"/>
</dbReference>
<dbReference type="GO" id="GO:0016301">
    <property type="term" value="F:kinase activity"/>
    <property type="evidence" value="ECO:0007669"/>
    <property type="project" value="UniProtKB-KW"/>
</dbReference>
<name>A0A6A1URR7_9ROSI</name>
<keyword evidence="2" id="KW-0812">Transmembrane</keyword>
<keyword evidence="10" id="KW-0418">Kinase</keyword>
<sequence length="425" mass="47056">MDISVFFFLLFLLHPSSSIAFDTLRGLSLSVDKPSENLVSANGQFSAGFFPVGDNAFCFAIWLTKPSVPTVVWMANRDDPVDGTGSQLSILKDGKLSLTNSMGTTVWSTKTAALISLEASQLQLQLLDTGNLVLHHSGNVVIWESFDSLQTLFFPQQTLTRISSLTSKLSEADYSSGYYNLYFDNSNILRLLYQGPKISSIYWPAPWFDDPGQAGRSRSNTSRLQAKPQAISGHLTILNFSADFGLPDAKPMLECPLKAPQQLRQTYENQTVKLLLSFATALGGVEVARIFVVFFLLRTSKRSDPAAQGYLLTTRFKRFTFSELRKAAQGFNEVIGRGAGGTVYKGGAREHRRLVTLMREKINNIGSVARKTWMDEIIDTGMAGNYDVAKMEVLVRVGLQCVAENKDDRPTMSQVVEMLLVDEVN</sequence>
<dbReference type="EMBL" id="RXIC02000026">
    <property type="protein sequence ID" value="KAB1202487.1"/>
    <property type="molecule type" value="Genomic_DNA"/>
</dbReference>
<comment type="subcellular location">
    <subcellularLocation>
        <location evidence="1">Membrane</location>
        <topology evidence="1">Single-pass membrane protein</topology>
    </subcellularLocation>
</comment>
<dbReference type="Proteomes" id="UP000516437">
    <property type="component" value="Chromosome 8"/>
</dbReference>
<dbReference type="InterPro" id="IPR001480">
    <property type="entry name" value="Bulb-type_lectin_dom"/>
</dbReference>
<evidence type="ECO:0000256" key="3">
    <source>
        <dbReference type="ARBA" id="ARBA00022729"/>
    </source>
</evidence>
<dbReference type="Gene3D" id="2.90.10.10">
    <property type="entry name" value="Bulb-type lectin domain"/>
    <property type="match status" value="1"/>
</dbReference>
<keyword evidence="10" id="KW-0675">Receptor</keyword>
<evidence type="ECO:0000256" key="6">
    <source>
        <dbReference type="ARBA" id="ARBA00023157"/>
    </source>
</evidence>
<evidence type="ECO:0000256" key="1">
    <source>
        <dbReference type="ARBA" id="ARBA00004167"/>
    </source>
</evidence>
<dbReference type="PROSITE" id="PS50927">
    <property type="entry name" value="BULB_LECTIN"/>
    <property type="match status" value="1"/>
</dbReference>
<keyword evidence="3 8" id="KW-0732">Signal</keyword>
<keyword evidence="4" id="KW-1133">Transmembrane helix</keyword>
<keyword evidence="5" id="KW-0472">Membrane</keyword>
<dbReference type="GO" id="GO:0016020">
    <property type="term" value="C:membrane"/>
    <property type="evidence" value="ECO:0007669"/>
    <property type="project" value="UniProtKB-SubCell"/>
</dbReference>
<proteinExistence type="predicted"/>
<evidence type="ECO:0000256" key="4">
    <source>
        <dbReference type="ARBA" id="ARBA00022989"/>
    </source>
</evidence>
<evidence type="ECO:0000256" key="2">
    <source>
        <dbReference type="ARBA" id="ARBA00022692"/>
    </source>
</evidence>
<dbReference type="CDD" id="cd00028">
    <property type="entry name" value="B_lectin"/>
    <property type="match status" value="1"/>
</dbReference>
<reference evidence="10 11" key="1">
    <citation type="journal article" date="2019" name="Plant Biotechnol. J.">
        <title>The red bayberry genome and genetic basis of sex determination.</title>
        <authorList>
            <person name="Jia H.M."/>
            <person name="Jia H.J."/>
            <person name="Cai Q.L."/>
            <person name="Wang Y."/>
            <person name="Zhao H.B."/>
            <person name="Yang W.F."/>
            <person name="Wang G.Y."/>
            <person name="Li Y.H."/>
            <person name="Zhan D.L."/>
            <person name="Shen Y.T."/>
            <person name="Niu Q.F."/>
            <person name="Chang L."/>
            <person name="Qiu J."/>
            <person name="Zhao L."/>
            <person name="Xie H.B."/>
            <person name="Fu W.Y."/>
            <person name="Jin J."/>
            <person name="Li X.W."/>
            <person name="Jiao Y."/>
            <person name="Zhou C.C."/>
            <person name="Tu T."/>
            <person name="Chai C.Y."/>
            <person name="Gao J.L."/>
            <person name="Fan L.J."/>
            <person name="van de Weg E."/>
            <person name="Wang J.Y."/>
            <person name="Gao Z.S."/>
        </authorList>
    </citation>
    <scope>NUCLEOTIDE SEQUENCE [LARGE SCALE GENOMIC DNA]</scope>
    <source>
        <tissue evidence="10">Leaves</tissue>
    </source>
</reference>
<dbReference type="PANTHER" id="PTHR47974:SF3">
    <property type="entry name" value="RECEPTOR-LIKE SERINE_THREONINE-PROTEIN KINASE"/>
    <property type="match status" value="1"/>
</dbReference>
<keyword evidence="11" id="KW-1185">Reference proteome</keyword>
<comment type="caution">
    <text evidence="10">The sequence shown here is derived from an EMBL/GenBank/DDBJ whole genome shotgun (WGS) entry which is preliminary data.</text>
</comment>
<evidence type="ECO:0000313" key="11">
    <source>
        <dbReference type="Proteomes" id="UP000516437"/>
    </source>
</evidence>
<keyword evidence="10" id="KW-0808">Transferase</keyword>
<protein>
    <submittedName>
        <fullName evidence="10">Putative receptor protein kinase ZmPK1</fullName>
    </submittedName>
</protein>
<dbReference type="OrthoDB" id="619632at2759"/>
<accession>A0A6A1URR7</accession>